<dbReference type="Proteomes" id="UP001459277">
    <property type="component" value="Unassembled WGS sequence"/>
</dbReference>
<keyword evidence="2" id="KW-1133">Transmembrane helix</keyword>
<dbReference type="GO" id="GO:0007005">
    <property type="term" value="P:mitochondrion organization"/>
    <property type="evidence" value="ECO:0007669"/>
    <property type="project" value="TreeGrafter"/>
</dbReference>
<dbReference type="PANTHER" id="PTHR23222:SF0">
    <property type="entry name" value="PROHIBITIN 1"/>
    <property type="match status" value="1"/>
</dbReference>
<keyword evidence="2" id="KW-0496">Mitochondrion</keyword>
<dbReference type="PRINTS" id="PR00679">
    <property type="entry name" value="PROHIBITIN"/>
</dbReference>
<protein>
    <recommendedName>
        <fullName evidence="2">Prohibitin</fullName>
    </recommendedName>
</protein>
<dbReference type="InterPro" id="IPR000163">
    <property type="entry name" value="Prohibitin"/>
</dbReference>
<evidence type="ECO:0000256" key="2">
    <source>
        <dbReference type="RuleBase" id="RU366048"/>
    </source>
</evidence>
<comment type="caution">
    <text evidence="4">The sequence shown here is derived from an EMBL/GenBank/DDBJ whole genome shotgun (WGS) entry which is preliminary data.</text>
</comment>
<feature type="transmembrane region" description="Helical" evidence="2">
    <location>
        <begin position="102"/>
        <end position="124"/>
    </location>
</feature>
<feature type="compositionally biased region" description="Basic and acidic residues" evidence="3">
    <location>
        <begin position="37"/>
        <end position="52"/>
    </location>
</feature>
<evidence type="ECO:0000256" key="1">
    <source>
        <dbReference type="ARBA" id="ARBA00009658"/>
    </source>
</evidence>
<feature type="region of interest" description="Disordered" evidence="3">
    <location>
        <begin position="1"/>
        <end position="77"/>
    </location>
</feature>
<feature type="compositionally biased region" description="Basic and acidic residues" evidence="3">
    <location>
        <begin position="8"/>
        <end position="20"/>
    </location>
</feature>
<keyword evidence="2" id="KW-0472">Membrane</keyword>
<feature type="compositionally biased region" description="Polar residues" evidence="3">
    <location>
        <begin position="21"/>
        <end position="30"/>
    </location>
</feature>
<keyword evidence="2" id="KW-0999">Mitochondrion inner membrane</keyword>
<gene>
    <name evidence="4" type="ORF">SO802_012943</name>
</gene>
<keyword evidence="5" id="KW-1185">Reference proteome</keyword>
<proteinExistence type="inferred from homology"/>
<sequence>MKIHNALRKTEKSGFKEGKSETNYTSSQVLDENEGEVELRQREVESKSERQRARVGSVDSNRKSVDAPPPPYQDKKKLERCEAYQEDKGQQRFYTRDKTTTVASLSELAIQLVVLLLLFLLLVLHPHTFSSVSSTKDLQIVNLTLRVLSRPEVMHLPQIVQTLGLEYDEKVLPSIGNEVLKVIVAQFNVDQLLT</sequence>
<dbReference type="GO" id="GO:0005743">
    <property type="term" value="C:mitochondrial inner membrane"/>
    <property type="evidence" value="ECO:0007669"/>
    <property type="project" value="UniProtKB-SubCell"/>
</dbReference>
<evidence type="ECO:0000313" key="5">
    <source>
        <dbReference type="Proteomes" id="UP001459277"/>
    </source>
</evidence>
<dbReference type="EMBL" id="JAZDWU010000004">
    <property type="protein sequence ID" value="KAL0005382.1"/>
    <property type="molecule type" value="Genomic_DNA"/>
</dbReference>
<dbReference type="PANTHER" id="PTHR23222">
    <property type="entry name" value="PROHIBITIN"/>
    <property type="match status" value="1"/>
</dbReference>
<keyword evidence="2" id="KW-0812">Transmembrane</keyword>
<evidence type="ECO:0000313" key="4">
    <source>
        <dbReference type="EMBL" id="KAL0005382.1"/>
    </source>
</evidence>
<comment type="similarity">
    <text evidence="1 2">Belongs to the prohibitin family.</text>
</comment>
<reference evidence="4 5" key="1">
    <citation type="submission" date="2024-01" db="EMBL/GenBank/DDBJ databases">
        <title>A telomere-to-telomere, gap-free genome of sweet tea (Lithocarpus litseifolius).</title>
        <authorList>
            <person name="Zhou J."/>
        </authorList>
    </citation>
    <scope>NUCLEOTIDE SEQUENCE [LARGE SCALE GENOMIC DNA]</scope>
    <source>
        <strain evidence="4">Zhou-2022a</strain>
        <tissue evidence="4">Leaf</tissue>
    </source>
</reference>
<comment type="subcellular location">
    <subcellularLocation>
        <location evidence="2">Mitochondrion inner membrane</location>
    </subcellularLocation>
</comment>
<evidence type="ECO:0000256" key="3">
    <source>
        <dbReference type="SAM" id="MobiDB-lite"/>
    </source>
</evidence>
<accession>A0AAW2D4T6</accession>
<organism evidence="4 5">
    <name type="scientific">Lithocarpus litseifolius</name>
    <dbReference type="NCBI Taxonomy" id="425828"/>
    <lineage>
        <taxon>Eukaryota</taxon>
        <taxon>Viridiplantae</taxon>
        <taxon>Streptophyta</taxon>
        <taxon>Embryophyta</taxon>
        <taxon>Tracheophyta</taxon>
        <taxon>Spermatophyta</taxon>
        <taxon>Magnoliopsida</taxon>
        <taxon>eudicotyledons</taxon>
        <taxon>Gunneridae</taxon>
        <taxon>Pentapetalae</taxon>
        <taxon>rosids</taxon>
        <taxon>fabids</taxon>
        <taxon>Fagales</taxon>
        <taxon>Fagaceae</taxon>
        <taxon>Lithocarpus</taxon>
    </lineage>
</organism>
<name>A0AAW2D4T6_9ROSI</name>
<dbReference type="AlphaFoldDB" id="A0AAW2D4T6"/>